<dbReference type="PANTHER" id="PTHR45707">
    <property type="entry name" value="C2 CALCIUM/LIPID-BINDING PLANT PHOSPHORIBOSYLTRANSFERASE FAMILY PROTEIN"/>
    <property type="match status" value="1"/>
</dbReference>
<evidence type="ECO:0000313" key="11">
    <source>
        <dbReference type="EMBL" id="OEL34748.1"/>
    </source>
</evidence>
<keyword evidence="6" id="KW-0067">ATP-binding</keyword>
<dbReference type="GO" id="GO:0030246">
    <property type="term" value="F:carbohydrate binding"/>
    <property type="evidence" value="ECO:0007669"/>
    <property type="project" value="UniProtKB-KW"/>
</dbReference>
<dbReference type="PROSITE" id="PS50011">
    <property type="entry name" value="PROTEIN_KINASE_DOM"/>
    <property type="match status" value="1"/>
</dbReference>
<evidence type="ECO:0000313" key="12">
    <source>
        <dbReference type="Proteomes" id="UP000095767"/>
    </source>
</evidence>
<feature type="compositionally biased region" description="Basic and acidic residues" evidence="9">
    <location>
        <begin position="430"/>
        <end position="440"/>
    </location>
</feature>
<comment type="catalytic activity">
    <reaction evidence="7">
        <text>L-threonyl-[protein] + ATP = O-phospho-L-threonyl-[protein] + ADP + H(+)</text>
        <dbReference type="Rhea" id="RHEA:46608"/>
        <dbReference type="Rhea" id="RHEA-COMP:11060"/>
        <dbReference type="Rhea" id="RHEA-COMP:11605"/>
        <dbReference type="ChEBI" id="CHEBI:15378"/>
        <dbReference type="ChEBI" id="CHEBI:30013"/>
        <dbReference type="ChEBI" id="CHEBI:30616"/>
        <dbReference type="ChEBI" id="CHEBI:61977"/>
        <dbReference type="ChEBI" id="CHEBI:456216"/>
        <dbReference type="EC" id="2.7.11.1"/>
    </reaction>
</comment>
<dbReference type="InterPro" id="IPR000719">
    <property type="entry name" value="Prot_kinase_dom"/>
</dbReference>
<feature type="compositionally biased region" description="Polar residues" evidence="9">
    <location>
        <begin position="393"/>
        <end position="405"/>
    </location>
</feature>
<dbReference type="SUPFAM" id="SSF56112">
    <property type="entry name" value="Protein kinase-like (PK-like)"/>
    <property type="match status" value="1"/>
</dbReference>
<dbReference type="STRING" id="888268.A0A1E5WBZ4"/>
<organism evidence="11 12">
    <name type="scientific">Dichanthelium oligosanthes</name>
    <dbReference type="NCBI Taxonomy" id="888268"/>
    <lineage>
        <taxon>Eukaryota</taxon>
        <taxon>Viridiplantae</taxon>
        <taxon>Streptophyta</taxon>
        <taxon>Embryophyta</taxon>
        <taxon>Tracheophyta</taxon>
        <taxon>Spermatophyta</taxon>
        <taxon>Magnoliopsida</taxon>
        <taxon>Liliopsida</taxon>
        <taxon>Poales</taxon>
        <taxon>Poaceae</taxon>
        <taxon>PACMAD clade</taxon>
        <taxon>Panicoideae</taxon>
        <taxon>Panicodae</taxon>
        <taxon>Paniceae</taxon>
        <taxon>Dichantheliinae</taxon>
        <taxon>Dichanthelium</taxon>
    </lineage>
</organism>
<protein>
    <recommendedName>
        <fullName evidence="1">non-specific serine/threonine protein kinase</fullName>
        <ecNumber evidence="1">2.7.11.1</ecNumber>
    </recommendedName>
</protein>
<feature type="region of interest" description="Disordered" evidence="9">
    <location>
        <begin position="386"/>
        <end position="441"/>
    </location>
</feature>
<proteinExistence type="predicted"/>
<gene>
    <name evidence="11" type="ORF">BAE44_0004232</name>
</gene>
<name>A0A1E5WBZ4_9POAL</name>
<evidence type="ECO:0000256" key="9">
    <source>
        <dbReference type="SAM" id="MobiDB-lite"/>
    </source>
</evidence>
<keyword evidence="11" id="KW-0675">Receptor</keyword>
<comment type="caution">
    <text evidence="11">The sequence shown here is derived from an EMBL/GenBank/DDBJ whole genome shotgun (WGS) entry which is preliminary data.</text>
</comment>
<evidence type="ECO:0000256" key="1">
    <source>
        <dbReference type="ARBA" id="ARBA00012513"/>
    </source>
</evidence>
<dbReference type="OrthoDB" id="2015125at2759"/>
<dbReference type="Proteomes" id="UP000095767">
    <property type="component" value="Unassembled WGS sequence"/>
</dbReference>
<keyword evidence="11" id="KW-0430">Lectin</keyword>
<keyword evidence="2" id="KW-0723">Serine/threonine-protein kinase</keyword>
<dbReference type="InterPro" id="IPR011009">
    <property type="entry name" value="Kinase-like_dom_sf"/>
</dbReference>
<reference evidence="11 12" key="1">
    <citation type="submission" date="2016-09" db="EMBL/GenBank/DDBJ databases">
        <title>The draft genome of Dichanthelium oligosanthes: A C3 panicoid grass species.</title>
        <authorList>
            <person name="Studer A.J."/>
            <person name="Schnable J.C."/>
            <person name="Brutnell T.P."/>
        </authorList>
    </citation>
    <scope>NUCLEOTIDE SEQUENCE [LARGE SCALE GENOMIC DNA]</scope>
    <source>
        <strain evidence="12">cv. Kellogg 1175</strain>
        <tissue evidence="11">Leaf</tissue>
    </source>
</reference>
<keyword evidence="4" id="KW-0547">Nucleotide-binding</keyword>
<dbReference type="FunFam" id="1.10.510.10:FF:001023">
    <property type="entry name" value="Os07g0541700 protein"/>
    <property type="match status" value="1"/>
</dbReference>
<dbReference type="AlphaFoldDB" id="A0A1E5WBZ4"/>
<evidence type="ECO:0000256" key="7">
    <source>
        <dbReference type="ARBA" id="ARBA00047899"/>
    </source>
</evidence>
<dbReference type="EC" id="2.7.11.1" evidence="1"/>
<dbReference type="EMBL" id="LWDX02014439">
    <property type="protein sequence ID" value="OEL34748.1"/>
    <property type="molecule type" value="Genomic_DNA"/>
</dbReference>
<evidence type="ECO:0000256" key="4">
    <source>
        <dbReference type="ARBA" id="ARBA00022741"/>
    </source>
</evidence>
<dbReference type="Pfam" id="PF00069">
    <property type="entry name" value="Pkinase"/>
    <property type="match status" value="1"/>
</dbReference>
<dbReference type="InterPro" id="IPR008271">
    <property type="entry name" value="Ser/Thr_kinase_AS"/>
</dbReference>
<dbReference type="SMART" id="SM00220">
    <property type="entry name" value="S_TKc"/>
    <property type="match status" value="1"/>
</dbReference>
<comment type="catalytic activity">
    <reaction evidence="8">
        <text>L-seryl-[protein] + ATP = O-phospho-L-seryl-[protein] + ADP + H(+)</text>
        <dbReference type="Rhea" id="RHEA:17989"/>
        <dbReference type="Rhea" id="RHEA-COMP:9863"/>
        <dbReference type="Rhea" id="RHEA-COMP:11604"/>
        <dbReference type="ChEBI" id="CHEBI:15378"/>
        <dbReference type="ChEBI" id="CHEBI:29999"/>
        <dbReference type="ChEBI" id="CHEBI:30616"/>
        <dbReference type="ChEBI" id="CHEBI:83421"/>
        <dbReference type="ChEBI" id="CHEBI:456216"/>
        <dbReference type="EC" id="2.7.11.1"/>
    </reaction>
</comment>
<dbReference type="Gene3D" id="1.10.510.10">
    <property type="entry name" value="Transferase(Phosphotransferase) domain 1"/>
    <property type="match status" value="1"/>
</dbReference>
<keyword evidence="5 11" id="KW-0418">Kinase</keyword>
<evidence type="ECO:0000256" key="3">
    <source>
        <dbReference type="ARBA" id="ARBA00022679"/>
    </source>
</evidence>
<dbReference type="GO" id="GO:0004674">
    <property type="term" value="F:protein serine/threonine kinase activity"/>
    <property type="evidence" value="ECO:0007669"/>
    <property type="project" value="UniProtKB-KW"/>
</dbReference>
<evidence type="ECO:0000256" key="2">
    <source>
        <dbReference type="ARBA" id="ARBA00022527"/>
    </source>
</evidence>
<feature type="domain" description="Protein kinase" evidence="10">
    <location>
        <begin position="1"/>
        <end position="321"/>
    </location>
</feature>
<evidence type="ECO:0000259" key="10">
    <source>
        <dbReference type="PROSITE" id="PS50011"/>
    </source>
</evidence>
<evidence type="ECO:0000256" key="8">
    <source>
        <dbReference type="ARBA" id="ARBA00048679"/>
    </source>
</evidence>
<dbReference type="GO" id="GO:0005524">
    <property type="term" value="F:ATP binding"/>
    <property type="evidence" value="ECO:0007669"/>
    <property type="project" value="UniProtKB-KW"/>
</dbReference>
<sequence>MATDSIRLGRRLDRLPCLLCQWWVSTPLSFNYILIPWSRENERYANQYDSCSDLSIEIQMPSDSLKISTVLNEHHGLDWHTRYKIIKGTCEGLAYLHRQLEPRIYHLDLKPANILLEVNMVPRISDFGLSRCFGEEQARNMSSSTRTLGYMGYMAPEYVNGNIISYKSDIYSFGVLIMSIVTGSVDKAYSSNETIFACRDRRWANYAFTRVHDPLIQMVLFANHLHGNEFSCPKSMAPKSITDMVEWSPSSASRNVYEAGWVPAEHNRGLSQFARAFGIIPVETVDRSSHNSLPVLFEKLTKKVTSSNVSSTQRAGRDIFVVDSGDCMSDAAEMKTLTTTCFTSSNMDNAPTGADLVDLANSSGTSMLPPGASLHQQLALNNLADECNDKPRSNSAPSDTSSDQTARVAKKHKLNDDESQNNSDPNSCVAERDTNEEAKRSGKWYVASGAAQHATGDRGVITNLQELENNDLCVHAADGMPMPVRGIGNVVTDTVVLPDVYYVPGLWTNLVSVGQLAGLDYCVGFGRGSCVVNDPAGTVVGRAHAGGDGLYEVEFLRVPFGMPSTGS</sequence>
<dbReference type="Pfam" id="PF22936">
    <property type="entry name" value="Pol_BBD"/>
    <property type="match status" value="1"/>
</dbReference>
<keyword evidence="12" id="KW-1185">Reference proteome</keyword>
<accession>A0A1E5WBZ4</accession>
<dbReference type="PROSITE" id="PS00108">
    <property type="entry name" value="PROTEIN_KINASE_ST"/>
    <property type="match status" value="1"/>
</dbReference>
<evidence type="ECO:0000256" key="6">
    <source>
        <dbReference type="ARBA" id="ARBA00022840"/>
    </source>
</evidence>
<dbReference type="InterPro" id="IPR054722">
    <property type="entry name" value="PolX-like_BBD"/>
</dbReference>
<evidence type="ECO:0000256" key="5">
    <source>
        <dbReference type="ARBA" id="ARBA00022777"/>
    </source>
</evidence>
<keyword evidence="3" id="KW-0808">Transferase</keyword>